<dbReference type="SUPFAM" id="SSF54695">
    <property type="entry name" value="POZ domain"/>
    <property type="match status" value="1"/>
</dbReference>
<gene>
    <name evidence="2" type="ORF">HMN09_01132800</name>
</gene>
<protein>
    <recommendedName>
        <fullName evidence="1">BTB domain-containing protein</fullName>
    </recommendedName>
</protein>
<dbReference type="CDD" id="cd18186">
    <property type="entry name" value="BTB_POZ_ZBTB_KLHL-like"/>
    <property type="match status" value="1"/>
</dbReference>
<dbReference type="Pfam" id="PF00651">
    <property type="entry name" value="BTB"/>
    <property type="match status" value="1"/>
</dbReference>
<dbReference type="OrthoDB" id="3032432at2759"/>
<dbReference type="Proteomes" id="UP000613580">
    <property type="component" value="Unassembled WGS sequence"/>
</dbReference>
<feature type="domain" description="BTB" evidence="1">
    <location>
        <begin position="16"/>
        <end position="90"/>
    </location>
</feature>
<reference evidence="2" key="1">
    <citation type="submission" date="2020-05" db="EMBL/GenBank/DDBJ databases">
        <title>Mycena genomes resolve the evolution of fungal bioluminescence.</title>
        <authorList>
            <person name="Tsai I.J."/>
        </authorList>
    </citation>
    <scope>NUCLEOTIDE SEQUENCE</scope>
    <source>
        <strain evidence="2">110903Hualien_Pintung</strain>
    </source>
</reference>
<name>A0A8H6VXV2_MYCCL</name>
<dbReference type="InterPro" id="IPR011333">
    <property type="entry name" value="SKP1/BTB/POZ_sf"/>
</dbReference>
<dbReference type="EMBL" id="JACAZE010000018">
    <property type="protein sequence ID" value="KAF7295891.1"/>
    <property type="molecule type" value="Genomic_DNA"/>
</dbReference>
<evidence type="ECO:0000313" key="2">
    <source>
        <dbReference type="EMBL" id="KAF7295891.1"/>
    </source>
</evidence>
<dbReference type="Gene3D" id="3.30.710.10">
    <property type="entry name" value="Potassium Channel Kv1.1, Chain A"/>
    <property type="match status" value="1"/>
</dbReference>
<dbReference type="InterPro" id="IPR000210">
    <property type="entry name" value="BTB/POZ_dom"/>
</dbReference>
<dbReference type="AlphaFoldDB" id="A0A8H6VXV2"/>
<evidence type="ECO:0000313" key="3">
    <source>
        <dbReference type="Proteomes" id="UP000613580"/>
    </source>
</evidence>
<keyword evidence="3" id="KW-1185">Reference proteome</keyword>
<dbReference type="SMART" id="SM00225">
    <property type="entry name" value="BTB"/>
    <property type="match status" value="1"/>
</dbReference>
<sequence length="327" mass="36798">MDQSDDLTRVPALWFDDGTLVVRAQTTLFKVHRSVLSARSSVFRDMLAFPQDNGGLETFEGCPIVALPDKAEEVQSFLLAIYDSSYFMPPPQPFDILSLLGILRLAHKYDVEYLFKRALSHFDRVLYFDNYPAFLQAAGGPGIMTSQAEPWRPQSQYTDPRLLLAVVDALTQVEAQWLLPVGAQYFLSSLPMLSLLGIPEDLLDGSRLRRILLHRQKLVVQRSTLVGAIVPWGDDVAPDGMECLTPDDCTDTRVDFLTFVAAYNVERDARALDRLDAQNMHGLCGSCASGTFWEQSQDDFWRNDLPDVFDLPDWEDLRAQRAAMLGS</sequence>
<accession>A0A8H6VXV2</accession>
<dbReference type="PROSITE" id="PS50097">
    <property type="entry name" value="BTB"/>
    <property type="match status" value="1"/>
</dbReference>
<proteinExistence type="predicted"/>
<organism evidence="2 3">
    <name type="scientific">Mycena chlorophos</name>
    <name type="common">Agaric fungus</name>
    <name type="synonym">Agaricus chlorophos</name>
    <dbReference type="NCBI Taxonomy" id="658473"/>
    <lineage>
        <taxon>Eukaryota</taxon>
        <taxon>Fungi</taxon>
        <taxon>Dikarya</taxon>
        <taxon>Basidiomycota</taxon>
        <taxon>Agaricomycotina</taxon>
        <taxon>Agaricomycetes</taxon>
        <taxon>Agaricomycetidae</taxon>
        <taxon>Agaricales</taxon>
        <taxon>Marasmiineae</taxon>
        <taxon>Mycenaceae</taxon>
        <taxon>Mycena</taxon>
    </lineage>
</organism>
<comment type="caution">
    <text evidence="2">The sequence shown here is derived from an EMBL/GenBank/DDBJ whole genome shotgun (WGS) entry which is preliminary data.</text>
</comment>
<evidence type="ECO:0000259" key="1">
    <source>
        <dbReference type="PROSITE" id="PS50097"/>
    </source>
</evidence>